<feature type="compositionally biased region" description="Low complexity" evidence="2">
    <location>
        <begin position="17"/>
        <end position="31"/>
    </location>
</feature>
<feature type="compositionally biased region" description="Basic and acidic residues" evidence="2">
    <location>
        <begin position="77"/>
        <end position="94"/>
    </location>
</feature>
<comment type="caution">
    <text evidence="5">The sequence shown here is derived from an EMBL/GenBank/DDBJ whole genome shotgun (WGS) entry which is preliminary data.</text>
</comment>
<evidence type="ECO:0000313" key="5">
    <source>
        <dbReference type="EMBL" id="KAF4630071.1"/>
    </source>
</evidence>
<organism evidence="5 6">
    <name type="scientific">Cudoniella acicularis</name>
    <dbReference type="NCBI Taxonomy" id="354080"/>
    <lineage>
        <taxon>Eukaryota</taxon>
        <taxon>Fungi</taxon>
        <taxon>Dikarya</taxon>
        <taxon>Ascomycota</taxon>
        <taxon>Pezizomycotina</taxon>
        <taxon>Leotiomycetes</taxon>
        <taxon>Helotiales</taxon>
        <taxon>Tricladiaceae</taxon>
        <taxon>Cudoniella</taxon>
    </lineage>
</organism>
<evidence type="ECO:0000313" key="6">
    <source>
        <dbReference type="Proteomes" id="UP000566819"/>
    </source>
</evidence>
<feature type="domain" description="Myb-like" evidence="3">
    <location>
        <begin position="366"/>
        <end position="420"/>
    </location>
</feature>
<dbReference type="PANTHER" id="PTHR46734:SF1">
    <property type="entry name" value="TELOMERIC REPEAT-BINDING FACTOR 1"/>
    <property type="match status" value="1"/>
</dbReference>
<evidence type="ECO:0000259" key="3">
    <source>
        <dbReference type="PROSITE" id="PS50090"/>
    </source>
</evidence>
<name>A0A8H4W1F6_9HELO</name>
<dbReference type="CDD" id="cd11660">
    <property type="entry name" value="SANT_TRF"/>
    <property type="match status" value="2"/>
</dbReference>
<dbReference type="PROSITE" id="PS51294">
    <property type="entry name" value="HTH_MYB"/>
    <property type="match status" value="1"/>
</dbReference>
<accession>A0A8H4W1F6</accession>
<feature type="compositionally biased region" description="Polar residues" evidence="2">
    <location>
        <begin position="610"/>
        <end position="623"/>
    </location>
</feature>
<evidence type="ECO:0000256" key="2">
    <source>
        <dbReference type="SAM" id="MobiDB-lite"/>
    </source>
</evidence>
<dbReference type="Gene3D" id="1.10.10.60">
    <property type="entry name" value="Homeodomain-like"/>
    <property type="match status" value="2"/>
</dbReference>
<feature type="compositionally biased region" description="Basic and acidic residues" evidence="2">
    <location>
        <begin position="450"/>
        <end position="463"/>
    </location>
</feature>
<feature type="compositionally biased region" description="Polar residues" evidence="2">
    <location>
        <begin position="323"/>
        <end position="337"/>
    </location>
</feature>
<feature type="domain" description="HTH myb-type" evidence="4">
    <location>
        <begin position="223"/>
        <end position="282"/>
    </location>
</feature>
<dbReference type="SMART" id="SM00717">
    <property type="entry name" value="SANT"/>
    <property type="match status" value="2"/>
</dbReference>
<feature type="region of interest" description="Disordered" evidence="2">
    <location>
        <begin position="172"/>
        <end position="231"/>
    </location>
</feature>
<feature type="compositionally biased region" description="Polar residues" evidence="2">
    <location>
        <begin position="440"/>
        <end position="449"/>
    </location>
</feature>
<dbReference type="EMBL" id="JAAMPI010000593">
    <property type="protein sequence ID" value="KAF4630071.1"/>
    <property type="molecule type" value="Genomic_DNA"/>
</dbReference>
<dbReference type="InterPro" id="IPR017930">
    <property type="entry name" value="Myb_dom"/>
</dbReference>
<dbReference type="SUPFAM" id="SSF46689">
    <property type="entry name" value="Homeodomain-like"/>
    <property type="match status" value="2"/>
</dbReference>
<gene>
    <name evidence="5" type="ORF">G7Y89_g8074</name>
</gene>
<dbReference type="AlphaFoldDB" id="A0A8H4W1F6"/>
<feature type="region of interest" description="Disordered" evidence="2">
    <location>
        <begin position="16"/>
        <end position="124"/>
    </location>
</feature>
<evidence type="ECO:0000256" key="1">
    <source>
        <dbReference type="ARBA" id="ARBA00023242"/>
    </source>
</evidence>
<proteinExistence type="predicted"/>
<feature type="compositionally biased region" description="Basic and acidic residues" evidence="2">
    <location>
        <begin position="410"/>
        <end position="438"/>
    </location>
</feature>
<reference evidence="5 6" key="1">
    <citation type="submission" date="2020-03" db="EMBL/GenBank/DDBJ databases">
        <title>Draft Genome Sequence of Cudoniella acicularis.</title>
        <authorList>
            <person name="Buettner E."/>
            <person name="Kellner H."/>
        </authorList>
    </citation>
    <scope>NUCLEOTIDE SEQUENCE [LARGE SCALE GENOMIC DNA]</scope>
    <source>
        <strain evidence="5 6">DSM 108380</strain>
    </source>
</reference>
<feature type="region of interest" description="Disordered" evidence="2">
    <location>
        <begin position="281"/>
        <end position="308"/>
    </location>
</feature>
<keyword evidence="1" id="KW-0539">Nucleus</keyword>
<feature type="region of interest" description="Disordered" evidence="2">
    <location>
        <begin position="599"/>
        <end position="623"/>
    </location>
</feature>
<feature type="compositionally biased region" description="Basic and acidic residues" evidence="2">
    <location>
        <begin position="485"/>
        <end position="494"/>
    </location>
</feature>
<dbReference type="InterPro" id="IPR052450">
    <property type="entry name" value="TRBD-Containing_Protein"/>
</dbReference>
<dbReference type="PROSITE" id="PS50090">
    <property type="entry name" value="MYB_LIKE"/>
    <property type="match status" value="2"/>
</dbReference>
<dbReference type="Pfam" id="PF00249">
    <property type="entry name" value="Myb_DNA-binding"/>
    <property type="match status" value="2"/>
</dbReference>
<feature type="compositionally biased region" description="Basic and acidic residues" evidence="2">
    <location>
        <begin position="190"/>
        <end position="209"/>
    </location>
</feature>
<feature type="region of interest" description="Disordered" evidence="2">
    <location>
        <begin position="399"/>
        <end position="512"/>
    </location>
</feature>
<protein>
    <submittedName>
        <fullName evidence="5">Uncharacterized protein</fullName>
    </submittedName>
</protein>
<feature type="region of interest" description="Disordered" evidence="2">
    <location>
        <begin position="321"/>
        <end position="347"/>
    </location>
</feature>
<dbReference type="Proteomes" id="UP000566819">
    <property type="component" value="Unassembled WGS sequence"/>
</dbReference>
<dbReference type="InterPro" id="IPR009057">
    <property type="entry name" value="Homeodomain-like_sf"/>
</dbReference>
<feature type="compositionally biased region" description="Basic residues" evidence="2">
    <location>
        <begin position="219"/>
        <end position="229"/>
    </location>
</feature>
<dbReference type="PANTHER" id="PTHR46734">
    <property type="entry name" value="TELOMERIC REPEAT-BINDING FACTOR 1 TERF1"/>
    <property type="match status" value="1"/>
</dbReference>
<dbReference type="InterPro" id="IPR001005">
    <property type="entry name" value="SANT/Myb"/>
</dbReference>
<dbReference type="OrthoDB" id="608866at2759"/>
<feature type="domain" description="Myb-like" evidence="3">
    <location>
        <begin position="223"/>
        <end position="276"/>
    </location>
</feature>
<evidence type="ECO:0000259" key="4">
    <source>
        <dbReference type="PROSITE" id="PS51294"/>
    </source>
</evidence>
<keyword evidence="6" id="KW-1185">Reference proteome</keyword>
<feature type="compositionally biased region" description="Polar residues" evidence="2">
    <location>
        <begin position="172"/>
        <end position="186"/>
    </location>
</feature>
<sequence>MYATIEPRLIALLNDAPSESFPESPSLELPPLQDPNILKASGRPLLLEPDASKRNRKPGPASNTHPTCSADLIPSIDEDKPRRDTKQKPEKAPERALGGSSPQSLRKILGEDVTTSNASASKKRLIVENKDDFVQLPQPPKKQKAAKQVVPPIIIGLFEPPPQATLFPPIASSSFHDSHGRNTLNTIPLKVKEVEEVEEPSKEPPKNDSEATNTESKGPKKRKDVRPRKKWTEEETNNLLLGVQKHGLGNWAEILDDSSFSFNGRSGADLKDRFRTCCPPELRGKGPASINFKKSEGKYSKTIPPKSKSSLMSENILIDNSDLETSTTAGDATSSQDPKGPRKVRNHRRKVEDLAQLGIQGPFRKSQRRERRPFTEEEDREILLGYQIHGPAWTKIQRDPRFHLQSRQPTDLRDRFRNKYPEKFRTEDKGDTSGKENVVDANQSSTNFTSRDRLGKENSDPKHISTPPKVSPPSSQPSSQSGNRSGERTKEVSGKETTTLVTYPPSYPSFPSTHGLRIQEIISSEQEISKSAPLQSQTSLFGFKETFGAFLDAPVVDSTDGMPFSQSFDWGGSMTAPFPGNMGEMDINRLLLDESWIDNPGSSGKEKQNMTDLSSIVTSSTDAPSSQSYFTNLLCDPEQIVDLQESPFG</sequence>